<evidence type="ECO:0000313" key="5">
    <source>
        <dbReference type="EMBL" id="ROT65631.1"/>
    </source>
</evidence>
<dbReference type="SUPFAM" id="SSF82895">
    <property type="entry name" value="TSP-1 type 1 repeat"/>
    <property type="match status" value="1"/>
</dbReference>
<sequence length="146" mass="15211">MTSRVLPDGSSAPGLPAPAPAARLAFSSAPSSARDGSAKKDSSRELACPSWHVGAWTPCNKLCGPGKQTRKVTCHRRSANRPVALDDAECLEEKPEEEKECQLVPCGGVDWVAGIGVGAGEAAASCWRRGPCSAWARRAASPPGLF</sequence>
<protein>
    <submittedName>
        <fullName evidence="5">Papilin</fullName>
    </submittedName>
</protein>
<proteinExistence type="predicted"/>
<gene>
    <name evidence="5" type="ORF">C7M84_016400</name>
</gene>
<keyword evidence="2" id="KW-0964">Secreted</keyword>
<dbReference type="InterPro" id="IPR036383">
    <property type="entry name" value="TSP1_rpt_sf"/>
</dbReference>
<evidence type="ECO:0000256" key="4">
    <source>
        <dbReference type="ARBA" id="ARBA00022737"/>
    </source>
</evidence>
<reference evidence="5 6" key="1">
    <citation type="submission" date="2018-04" db="EMBL/GenBank/DDBJ databases">
        <authorList>
            <person name="Zhang X."/>
            <person name="Yuan J."/>
            <person name="Li F."/>
            <person name="Xiang J."/>
        </authorList>
    </citation>
    <scope>NUCLEOTIDE SEQUENCE [LARGE SCALE GENOMIC DNA]</scope>
    <source>
        <tissue evidence="5">Muscle</tissue>
    </source>
</reference>
<dbReference type="Pfam" id="PF19030">
    <property type="entry name" value="TSP1_ADAMTS"/>
    <property type="match status" value="1"/>
</dbReference>
<keyword evidence="6" id="KW-1185">Reference proteome</keyword>
<keyword evidence="4" id="KW-0677">Repeat</keyword>
<evidence type="ECO:0000313" key="6">
    <source>
        <dbReference type="Proteomes" id="UP000283509"/>
    </source>
</evidence>
<dbReference type="SMART" id="SM00209">
    <property type="entry name" value="TSP1"/>
    <property type="match status" value="1"/>
</dbReference>
<dbReference type="PROSITE" id="PS50092">
    <property type="entry name" value="TSP1"/>
    <property type="match status" value="1"/>
</dbReference>
<dbReference type="FunFam" id="2.20.100.10:FF:000005">
    <property type="entry name" value="ADAM metallopeptidase with thrombospondin type 1 motif 9"/>
    <property type="match status" value="1"/>
</dbReference>
<dbReference type="Gene3D" id="2.20.100.10">
    <property type="entry name" value="Thrombospondin type-1 (TSP1) repeat"/>
    <property type="match status" value="1"/>
</dbReference>
<name>A0A423SN93_PENVA</name>
<dbReference type="EMBL" id="QCYY01003065">
    <property type="protein sequence ID" value="ROT65631.1"/>
    <property type="molecule type" value="Genomic_DNA"/>
</dbReference>
<reference evidence="5 6" key="2">
    <citation type="submission" date="2019-01" db="EMBL/GenBank/DDBJ databases">
        <title>The decoding of complex shrimp genome reveals the adaptation for benthos swimmer, frequently molting mechanism and breeding impact on genome.</title>
        <authorList>
            <person name="Sun Y."/>
            <person name="Gao Y."/>
            <person name="Yu Y."/>
        </authorList>
    </citation>
    <scope>NUCLEOTIDE SEQUENCE [LARGE SCALE GENOMIC DNA]</scope>
    <source>
        <tissue evidence="5">Muscle</tissue>
    </source>
</reference>
<evidence type="ECO:0000256" key="2">
    <source>
        <dbReference type="ARBA" id="ARBA00022525"/>
    </source>
</evidence>
<dbReference type="Proteomes" id="UP000283509">
    <property type="component" value="Unassembled WGS sequence"/>
</dbReference>
<accession>A0A423SN93</accession>
<evidence type="ECO:0000256" key="1">
    <source>
        <dbReference type="ARBA" id="ARBA00004613"/>
    </source>
</evidence>
<comment type="caution">
    <text evidence="5">The sequence shown here is derived from an EMBL/GenBank/DDBJ whole genome shotgun (WGS) entry which is preliminary data.</text>
</comment>
<dbReference type="GO" id="GO:0005576">
    <property type="term" value="C:extracellular region"/>
    <property type="evidence" value="ECO:0007669"/>
    <property type="project" value="UniProtKB-SubCell"/>
</dbReference>
<comment type="subcellular location">
    <subcellularLocation>
        <location evidence="1">Secreted</location>
    </subcellularLocation>
</comment>
<dbReference type="InterPro" id="IPR000884">
    <property type="entry name" value="TSP1_rpt"/>
</dbReference>
<keyword evidence="3" id="KW-0732">Signal</keyword>
<organism evidence="5 6">
    <name type="scientific">Penaeus vannamei</name>
    <name type="common">Whiteleg shrimp</name>
    <name type="synonym">Litopenaeus vannamei</name>
    <dbReference type="NCBI Taxonomy" id="6689"/>
    <lineage>
        <taxon>Eukaryota</taxon>
        <taxon>Metazoa</taxon>
        <taxon>Ecdysozoa</taxon>
        <taxon>Arthropoda</taxon>
        <taxon>Crustacea</taxon>
        <taxon>Multicrustacea</taxon>
        <taxon>Malacostraca</taxon>
        <taxon>Eumalacostraca</taxon>
        <taxon>Eucarida</taxon>
        <taxon>Decapoda</taxon>
        <taxon>Dendrobranchiata</taxon>
        <taxon>Penaeoidea</taxon>
        <taxon>Penaeidae</taxon>
        <taxon>Penaeus</taxon>
    </lineage>
</organism>
<dbReference type="AlphaFoldDB" id="A0A423SN93"/>
<dbReference type="OrthoDB" id="5950222at2759"/>
<evidence type="ECO:0000256" key="3">
    <source>
        <dbReference type="ARBA" id="ARBA00022729"/>
    </source>
</evidence>